<dbReference type="InterPro" id="IPR004119">
    <property type="entry name" value="EcKL"/>
</dbReference>
<dbReference type="SMART" id="SM00587">
    <property type="entry name" value="CHK"/>
    <property type="match status" value="1"/>
</dbReference>
<evidence type="ECO:0000259" key="1">
    <source>
        <dbReference type="SMART" id="SM00587"/>
    </source>
</evidence>
<protein>
    <recommendedName>
        <fullName evidence="1">CHK kinase-like domain-containing protein</fullName>
    </recommendedName>
</protein>
<dbReference type="EMBL" id="JASPKZ010000840">
    <property type="protein sequence ID" value="KAJ9599004.1"/>
    <property type="molecule type" value="Genomic_DNA"/>
</dbReference>
<keyword evidence="3" id="KW-1185">Reference proteome</keyword>
<dbReference type="Gene3D" id="3.90.1200.10">
    <property type="match status" value="1"/>
</dbReference>
<dbReference type="SUPFAM" id="SSF56112">
    <property type="entry name" value="Protein kinase-like (PK-like)"/>
    <property type="match status" value="1"/>
</dbReference>
<accession>A0AAD8AGZ6</accession>
<dbReference type="PANTHER" id="PTHR11012:SF8">
    <property type="entry name" value="JUVENILE HORMONE-INDUCIBLE PROTEIN 26"/>
    <property type="match status" value="1"/>
</dbReference>
<organism evidence="2 3">
    <name type="scientific">Diploptera punctata</name>
    <name type="common">Pacific beetle cockroach</name>
    <dbReference type="NCBI Taxonomy" id="6984"/>
    <lineage>
        <taxon>Eukaryota</taxon>
        <taxon>Metazoa</taxon>
        <taxon>Ecdysozoa</taxon>
        <taxon>Arthropoda</taxon>
        <taxon>Hexapoda</taxon>
        <taxon>Insecta</taxon>
        <taxon>Pterygota</taxon>
        <taxon>Neoptera</taxon>
        <taxon>Polyneoptera</taxon>
        <taxon>Dictyoptera</taxon>
        <taxon>Blattodea</taxon>
        <taxon>Blaberoidea</taxon>
        <taxon>Blaberidae</taxon>
        <taxon>Diplopterinae</taxon>
        <taxon>Diploptera</taxon>
    </lineage>
</organism>
<evidence type="ECO:0000313" key="2">
    <source>
        <dbReference type="EMBL" id="KAJ9599004.1"/>
    </source>
</evidence>
<feature type="domain" description="CHK kinase-like" evidence="1">
    <location>
        <begin position="160"/>
        <end position="372"/>
    </location>
</feature>
<dbReference type="Proteomes" id="UP001233999">
    <property type="component" value="Unassembled WGS sequence"/>
</dbReference>
<evidence type="ECO:0000313" key="3">
    <source>
        <dbReference type="Proteomes" id="UP001233999"/>
    </source>
</evidence>
<gene>
    <name evidence="2" type="ORF">L9F63_010512</name>
</gene>
<dbReference type="AlphaFoldDB" id="A0AAD8AGZ6"/>
<reference evidence="2" key="2">
    <citation type="submission" date="2023-05" db="EMBL/GenBank/DDBJ databases">
        <authorList>
            <person name="Fouks B."/>
        </authorList>
    </citation>
    <scope>NUCLEOTIDE SEQUENCE</scope>
    <source>
        <strain evidence="2">Stay&amp;Tobe</strain>
        <tissue evidence="2">Testes</tissue>
    </source>
</reference>
<comment type="caution">
    <text evidence="2">The sequence shown here is derived from an EMBL/GenBank/DDBJ whole genome shotgun (WGS) entry which is preliminary data.</text>
</comment>
<dbReference type="PANTHER" id="PTHR11012">
    <property type="entry name" value="PROTEIN KINASE-LIKE DOMAIN-CONTAINING"/>
    <property type="match status" value="1"/>
</dbReference>
<dbReference type="Pfam" id="PF02958">
    <property type="entry name" value="EcKL"/>
    <property type="match status" value="1"/>
</dbReference>
<sequence>MAENGEIKSSDRVKEIQETLVSQVPLYLKQISEHRNKELRVSKCKVDLVSRSDLAFHGASVLYSAVLELEEQVNDKVNVTRRQYDLIVKAKPSLAIVRLIQNSDDQFYNEAIFYSDIVPLLLDICSDVACGDLIGRNLTTAYDMFTKCLYASYEGETDLVALEDLRSSGYKIGGNKDIMVMDYSHILLGVKNLAIFHALSYGAKEKNPKLFEQKVMDTVKDSRKFLEVKDYSKQITVAYLIYLRHTTSLLLDKFVEKEESANLYTEQISKLRDVILDVEHFDKFIKYLLTPKEPLAVLCHGDFNMNNMMFKYDSDNQPVGIKFLDFQTIHYCSPMIDLSFFLFMNTTAENRAEHWEEMFSMYHSTLLSALSEFTNTSEQDLSSRYSLKIFQEELAKYCSYGYIIATTFIISYSCRPKDGDPFQDMDENKFIEDIYADLKRKFVIKDEVIDRLFSLVKDVLQKMNI</sequence>
<dbReference type="InterPro" id="IPR011009">
    <property type="entry name" value="Kinase-like_dom_sf"/>
</dbReference>
<name>A0AAD8AGZ6_DIPPU</name>
<reference evidence="2" key="1">
    <citation type="journal article" date="2023" name="IScience">
        <title>Live-bearing cockroach genome reveals convergent evolutionary mechanisms linked to viviparity in insects and beyond.</title>
        <authorList>
            <person name="Fouks B."/>
            <person name="Harrison M.C."/>
            <person name="Mikhailova A.A."/>
            <person name="Marchal E."/>
            <person name="English S."/>
            <person name="Carruthers M."/>
            <person name="Jennings E.C."/>
            <person name="Chiamaka E.L."/>
            <person name="Frigard R.A."/>
            <person name="Pippel M."/>
            <person name="Attardo G.M."/>
            <person name="Benoit J.B."/>
            <person name="Bornberg-Bauer E."/>
            <person name="Tobe S.S."/>
        </authorList>
    </citation>
    <scope>NUCLEOTIDE SEQUENCE</scope>
    <source>
        <strain evidence="2">Stay&amp;Tobe</strain>
    </source>
</reference>
<dbReference type="InterPro" id="IPR015897">
    <property type="entry name" value="CHK_kinase-like"/>
</dbReference>
<proteinExistence type="predicted"/>